<keyword evidence="2" id="KW-1185">Reference proteome</keyword>
<dbReference type="RefSeq" id="WP_036873484.1">
    <property type="nucleotide sequence ID" value="NZ_JBGYTE010000026.1"/>
</dbReference>
<gene>
    <name evidence="1" type="ORF">HQ47_04200</name>
</gene>
<proteinExistence type="predicted"/>
<organism evidence="1 2">
    <name type="scientific">Porphyromonas macacae</name>
    <dbReference type="NCBI Taxonomy" id="28115"/>
    <lineage>
        <taxon>Bacteria</taxon>
        <taxon>Pseudomonadati</taxon>
        <taxon>Bacteroidota</taxon>
        <taxon>Bacteroidia</taxon>
        <taxon>Bacteroidales</taxon>
        <taxon>Porphyromonadaceae</taxon>
        <taxon>Porphyromonas</taxon>
    </lineage>
</organism>
<dbReference type="EMBL" id="JRFA01000009">
    <property type="protein sequence ID" value="KGN75106.1"/>
    <property type="molecule type" value="Genomic_DNA"/>
</dbReference>
<dbReference type="AlphaFoldDB" id="A0A0A2E896"/>
<dbReference type="OrthoDB" id="1090702at2"/>
<comment type="caution">
    <text evidence="1">The sequence shown here is derived from an EMBL/GenBank/DDBJ whole genome shotgun (WGS) entry which is preliminary data.</text>
</comment>
<accession>A0A0A2E896</accession>
<evidence type="ECO:0000313" key="2">
    <source>
        <dbReference type="Proteomes" id="UP000030103"/>
    </source>
</evidence>
<sequence length="374" mass="42557">MSKFKYFPVNWVQGMSISPEHFVNTENFFMERILRYNGLSLYPDHYGLLPMTDEKSSLVLRISGMETFGHVFLDSYSGFTPGGYLIQFSDSEEAVSCPFPDANSFVEEGWDIVLSVSPYERVPSGNPDVHEEPPRYPYVMPSISLHLIPRNGKINTYDPFSVVVGLLRKNEAGYMIDGNFIPPSLFMASHQDLRHYMGSFTKTIGKIDSSVRKIVEKAQAQASRTSEAESVLLLSKEVLRSISSLNFDWINRSYSLTPYQVIQTLTSFAGSILTGLCFLGKKEREEVLKYFYEWNGIAPATFEQQLAEVIHKPYNHNRINHSMVMIKGILDTLEELFGAISRLEFVGQHKEGIVISERRIQDTSSTDDHWTLVD</sequence>
<dbReference type="STRING" id="28115.HQ47_04200"/>
<evidence type="ECO:0008006" key="3">
    <source>
        <dbReference type="Google" id="ProtNLM"/>
    </source>
</evidence>
<dbReference type="Proteomes" id="UP000030103">
    <property type="component" value="Unassembled WGS sequence"/>
</dbReference>
<evidence type="ECO:0000313" key="1">
    <source>
        <dbReference type="EMBL" id="KGN75106.1"/>
    </source>
</evidence>
<reference evidence="1 2" key="1">
    <citation type="submission" date="2014-09" db="EMBL/GenBank/DDBJ databases">
        <title>Draft Genome Sequence of Porphyromonas macacae COT-192_OH2859.</title>
        <authorList>
            <person name="Wallis C."/>
            <person name="Deusch O."/>
            <person name="O'Flynn C."/>
            <person name="Davis I."/>
            <person name="Horsfall A."/>
            <person name="Kirkwood N."/>
            <person name="Harris S."/>
            <person name="Eisen J.A."/>
            <person name="Coil D.A."/>
            <person name="Darling A.E."/>
            <person name="Jospin G."/>
            <person name="Alexiev A."/>
        </authorList>
    </citation>
    <scope>NUCLEOTIDE SEQUENCE [LARGE SCALE GENOMIC DNA]</scope>
    <source>
        <strain evidence="2">COT-192 OH2859</strain>
    </source>
</reference>
<name>A0A0A2E896_9PORP</name>
<protein>
    <recommendedName>
        <fullName evidence="3">Type VI secretion system baseplate subunit TssK</fullName>
    </recommendedName>
</protein>